<protein>
    <submittedName>
        <fullName evidence="1">Uncharacterized protein</fullName>
    </submittedName>
</protein>
<evidence type="ECO:0000313" key="2">
    <source>
        <dbReference type="Proteomes" id="UP000499080"/>
    </source>
</evidence>
<name>A0A4Y2I399_ARAVE</name>
<gene>
    <name evidence="1" type="ORF">AVEN_268962_1</name>
</gene>
<dbReference type="Proteomes" id="UP000499080">
    <property type="component" value="Unassembled WGS sequence"/>
</dbReference>
<proteinExistence type="predicted"/>
<dbReference type="AlphaFoldDB" id="A0A4Y2I399"/>
<dbReference type="EMBL" id="BGPR01002326">
    <property type="protein sequence ID" value="GBM71656.1"/>
    <property type="molecule type" value="Genomic_DNA"/>
</dbReference>
<keyword evidence="2" id="KW-1185">Reference proteome</keyword>
<evidence type="ECO:0000313" key="1">
    <source>
        <dbReference type="EMBL" id="GBM71656.1"/>
    </source>
</evidence>
<reference evidence="1 2" key="1">
    <citation type="journal article" date="2019" name="Sci. Rep.">
        <title>Orb-weaving spider Araneus ventricosus genome elucidates the spidroin gene catalogue.</title>
        <authorList>
            <person name="Kono N."/>
            <person name="Nakamura H."/>
            <person name="Ohtoshi R."/>
            <person name="Moran D.A.P."/>
            <person name="Shinohara A."/>
            <person name="Yoshida Y."/>
            <person name="Fujiwara M."/>
            <person name="Mori M."/>
            <person name="Tomita M."/>
            <person name="Arakawa K."/>
        </authorList>
    </citation>
    <scope>NUCLEOTIDE SEQUENCE [LARGE SCALE GENOMIC DNA]</scope>
</reference>
<sequence length="110" mass="12274">MLQQRCGMLCRGIFAETYIPSRCVRVPRLGVWGTSSRNTSPRAVHQRARGRPSLAFRQTRLRKKKWVNEGPSKGCTASHNGWPSPVALASPFDMSMGTSSHVDSKQPSQY</sequence>
<comment type="caution">
    <text evidence="1">The sequence shown here is derived from an EMBL/GenBank/DDBJ whole genome shotgun (WGS) entry which is preliminary data.</text>
</comment>
<organism evidence="1 2">
    <name type="scientific">Araneus ventricosus</name>
    <name type="common">Orbweaver spider</name>
    <name type="synonym">Epeira ventricosa</name>
    <dbReference type="NCBI Taxonomy" id="182803"/>
    <lineage>
        <taxon>Eukaryota</taxon>
        <taxon>Metazoa</taxon>
        <taxon>Ecdysozoa</taxon>
        <taxon>Arthropoda</taxon>
        <taxon>Chelicerata</taxon>
        <taxon>Arachnida</taxon>
        <taxon>Araneae</taxon>
        <taxon>Araneomorphae</taxon>
        <taxon>Entelegynae</taxon>
        <taxon>Araneoidea</taxon>
        <taxon>Araneidae</taxon>
        <taxon>Araneus</taxon>
    </lineage>
</organism>
<accession>A0A4Y2I399</accession>